<comment type="similarity">
    <text evidence="4 19">In the C-terminal section; belongs to the NnrD/CARKD family.</text>
</comment>
<dbReference type="EC" id="5.1.99.6" evidence="19"/>
<feature type="domain" description="YjeF N-terminal" evidence="22">
    <location>
        <begin position="29"/>
        <end position="243"/>
    </location>
</feature>
<keyword evidence="23" id="KW-0418">Kinase</keyword>
<dbReference type="PANTHER" id="PTHR12592:SF0">
    <property type="entry name" value="ATP-DEPENDENT (S)-NAD(P)H-HYDRATE DEHYDRATASE"/>
    <property type="match status" value="1"/>
</dbReference>
<comment type="catalytic activity">
    <reaction evidence="15 17 19">
        <text>(6S)-NADHX + ADP = AMP + phosphate + NADH + H(+)</text>
        <dbReference type="Rhea" id="RHEA:32223"/>
        <dbReference type="ChEBI" id="CHEBI:15378"/>
        <dbReference type="ChEBI" id="CHEBI:43474"/>
        <dbReference type="ChEBI" id="CHEBI:57945"/>
        <dbReference type="ChEBI" id="CHEBI:64074"/>
        <dbReference type="ChEBI" id="CHEBI:456215"/>
        <dbReference type="ChEBI" id="CHEBI:456216"/>
        <dbReference type="EC" id="4.2.1.136"/>
    </reaction>
</comment>
<organism evidence="23 24">
    <name type="scientific">Paracidovorax anthurii</name>
    <dbReference type="NCBI Taxonomy" id="78229"/>
    <lineage>
        <taxon>Bacteria</taxon>
        <taxon>Pseudomonadati</taxon>
        <taxon>Pseudomonadota</taxon>
        <taxon>Betaproteobacteria</taxon>
        <taxon>Burkholderiales</taxon>
        <taxon>Comamonadaceae</taxon>
        <taxon>Paracidovorax</taxon>
    </lineage>
</organism>
<evidence type="ECO:0000256" key="2">
    <source>
        <dbReference type="ARBA" id="ARBA00000909"/>
    </source>
</evidence>
<feature type="binding site" evidence="18">
    <location>
        <position position="178"/>
    </location>
    <ligand>
        <name>(6S)-NADPHX</name>
        <dbReference type="ChEBI" id="CHEBI:64076"/>
    </ligand>
</feature>
<evidence type="ECO:0000256" key="4">
    <source>
        <dbReference type="ARBA" id="ARBA00009524"/>
    </source>
</evidence>
<dbReference type="InterPro" id="IPR029056">
    <property type="entry name" value="Ribokinase-like"/>
</dbReference>
<comment type="similarity">
    <text evidence="17">Belongs to the NnrD/CARKD family.</text>
</comment>
<feature type="binding site" evidence="17">
    <location>
        <position position="289"/>
    </location>
    <ligand>
        <name>(6S)-NADPHX</name>
        <dbReference type="ChEBI" id="CHEBI:64076"/>
    </ligand>
</feature>
<dbReference type="GO" id="GO:0016301">
    <property type="term" value="F:kinase activity"/>
    <property type="evidence" value="ECO:0007669"/>
    <property type="project" value="UniProtKB-KW"/>
</dbReference>
<dbReference type="PROSITE" id="PS51383">
    <property type="entry name" value="YJEF_C_3"/>
    <property type="match status" value="1"/>
</dbReference>
<feature type="binding site" evidence="18">
    <location>
        <position position="76"/>
    </location>
    <ligand>
        <name>K(+)</name>
        <dbReference type="ChEBI" id="CHEBI:29103"/>
    </ligand>
</feature>
<evidence type="ECO:0000256" key="17">
    <source>
        <dbReference type="HAMAP-Rule" id="MF_01965"/>
    </source>
</evidence>
<evidence type="ECO:0000256" key="7">
    <source>
        <dbReference type="ARBA" id="ARBA00022840"/>
    </source>
</evidence>
<dbReference type="InterPro" id="IPR036652">
    <property type="entry name" value="YjeF_N_dom_sf"/>
</dbReference>
<evidence type="ECO:0000313" key="23">
    <source>
        <dbReference type="EMBL" id="RAR85578.1"/>
    </source>
</evidence>
<evidence type="ECO:0000259" key="21">
    <source>
        <dbReference type="PROSITE" id="PS51383"/>
    </source>
</evidence>
<dbReference type="InterPro" id="IPR000631">
    <property type="entry name" value="CARKD"/>
</dbReference>
<keyword evidence="23" id="KW-0808">Transferase</keyword>
<feature type="region of interest" description="Disordered" evidence="20">
    <location>
        <begin position="249"/>
        <end position="270"/>
    </location>
</feature>
<dbReference type="GO" id="GO:0052856">
    <property type="term" value="F:NAD(P)HX epimerase activity"/>
    <property type="evidence" value="ECO:0007669"/>
    <property type="project" value="UniProtKB-UniRule"/>
</dbReference>
<evidence type="ECO:0000256" key="18">
    <source>
        <dbReference type="HAMAP-Rule" id="MF_01966"/>
    </source>
</evidence>
<evidence type="ECO:0000256" key="6">
    <source>
        <dbReference type="ARBA" id="ARBA00022741"/>
    </source>
</evidence>
<comment type="function">
    <text evidence="18">Catalyzes the epimerization of the S- and R-forms of NAD(P)HX, a damaged form of NAD(P)H that is a result of enzymatic or heat-dependent hydration. This is a prerequisite for the S-specific NAD(P)H-hydrate dehydratase to allow the repair of both epimers of NAD(P)HX.</text>
</comment>
<dbReference type="Gene3D" id="3.40.1190.20">
    <property type="match status" value="1"/>
</dbReference>
<comment type="catalytic activity">
    <reaction evidence="16 17 19">
        <text>(6S)-NADPHX + ADP = AMP + phosphate + NADPH + H(+)</text>
        <dbReference type="Rhea" id="RHEA:32235"/>
        <dbReference type="ChEBI" id="CHEBI:15378"/>
        <dbReference type="ChEBI" id="CHEBI:43474"/>
        <dbReference type="ChEBI" id="CHEBI:57783"/>
        <dbReference type="ChEBI" id="CHEBI:64076"/>
        <dbReference type="ChEBI" id="CHEBI:456215"/>
        <dbReference type="ChEBI" id="CHEBI:456216"/>
        <dbReference type="EC" id="4.2.1.136"/>
    </reaction>
</comment>
<evidence type="ECO:0000256" key="5">
    <source>
        <dbReference type="ARBA" id="ARBA00022723"/>
    </source>
</evidence>
<evidence type="ECO:0000256" key="11">
    <source>
        <dbReference type="ARBA" id="ARBA00023235"/>
    </source>
</evidence>
<evidence type="ECO:0000256" key="12">
    <source>
        <dbReference type="ARBA" id="ARBA00023239"/>
    </source>
</evidence>
<comment type="catalytic activity">
    <reaction evidence="2 18 19">
        <text>(6R)-NADPHX = (6S)-NADPHX</text>
        <dbReference type="Rhea" id="RHEA:32227"/>
        <dbReference type="ChEBI" id="CHEBI:64076"/>
        <dbReference type="ChEBI" id="CHEBI:64077"/>
        <dbReference type="EC" id="5.1.99.6"/>
    </reaction>
</comment>
<dbReference type="PIRSF" id="PIRSF017184">
    <property type="entry name" value="Nnr"/>
    <property type="match status" value="1"/>
</dbReference>
<feature type="binding site" evidence="17">
    <location>
        <position position="400"/>
    </location>
    <ligand>
        <name>(6S)-NADPHX</name>
        <dbReference type="ChEBI" id="CHEBI:64076"/>
    </ligand>
</feature>
<evidence type="ECO:0000256" key="9">
    <source>
        <dbReference type="ARBA" id="ARBA00022958"/>
    </source>
</evidence>
<feature type="domain" description="YjeF C-terminal" evidence="21">
    <location>
        <begin position="248"/>
        <end position="523"/>
    </location>
</feature>
<evidence type="ECO:0000256" key="10">
    <source>
        <dbReference type="ARBA" id="ARBA00023027"/>
    </source>
</evidence>
<dbReference type="InterPro" id="IPR017953">
    <property type="entry name" value="Carbohydrate_kinase_pred_CS"/>
</dbReference>
<evidence type="ECO:0000256" key="20">
    <source>
        <dbReference type="SAM" id="MobiDB-lite"/>
    </source>
</evidence>
<comment type="catalytic activity">
    <reaction evidence="1 18 19">
        <text>(6R)-NADHX = (6S)-NADHX</text>
        <dbReference type="Rhea" id="RHEA:32215"/>
        <dbReference type="ChEBI" id="CHEBI:64074"/>
        <dbReference type="ChEBI" id="CHEBI:64075"/>
        <dbReference type="EC" id="5.1.99.6"/>
    </reaction>
</comment>
<reference evidence="23 24" key="1">
    <citation type="submission" date="2018-06" db="EMBL/GenBank/DDBJ databases">
        <title>Genomic Encyclopedia of Archaeal and Bacterial Type Strains, Phase II (KMG-II): from individual species to whole genera.</title>
        <authorList>
            <person name="Goeker M."/>
        </authorList>
    </citation>
    <scope>NUCLEOTIDE SEQUENCE [LARGE SCALE GENOMIC DNA]</scope>
    <source>
        <strain evidence="23 24">CFPB 3232</strain>
    </source>
</reference>
<keyword evidence="7 17" id="KW-0067">ATP-binding</keyword>
<keyword evidence="24" id="KW-1185">Reference proteome</keyword>
<feature type="binding site" evidence="17">
    <location>
        <begin position="437"/>
        <end position="441"/>
    </location>
    <ligand>
        <name>AMP</name>
        <dbReference type="ChEBI" id="CHEBI:456215"/>
    </ligand>
</feature>
<evidence type="ECO:0000256" key="13">
    <source>
        <dbReference type="ARBA" id="ARBA00023268"/>
    </source>
</evidence>
<dbReference type="GO" id="GO:0046496">
    <property type="term" value="P:nicotinamide nucleotide metabolic process"/>
    <property type="evidence" value="ECO:0007669"/>
    <property type="project" value="UniProtKB-UniRule"/>
</dbReference>
<dbReference type="NCBIfam" id="TIGR00196">
    <property type="entry name" value="yjeF_cterm"/>
    <property type="match status" value="1"/>
</dbReference>
<dbReference type="SUPFAM" id="SSF53613">
    <property type="entry name" value="Ribokinase-like"/>
    <property type="match status" value="1"/>
</dbReference>
<keyword evidence="11 18" id="KW-0413">Isomerase</keyword>
<feature type="binding site" evidence="17">
    <location>
        <position position="467"/>
    </location>
    <ligand>
        <name>(6S)-NADPHX</name>
        <dbReference type="ChEBI" id="CHEBI:64076"/>
    </ligand>
</feature>
<protein>
    <recommendedName>
        <fullName evidence="19">Bifunctional NAD(P)H-hydrate repair enzyme</fullName>
    </recommendedName>
    <alternativeName>
        <fullName evidence="19">Nicotinamide nucleotide repair protein</fullName>
    </alternativeName>
    <domain>
        <recommendedName>
            <fullName evidence="19">ADP-dependent (S)-NAD(P)H-hydrate dehydratase</fullName>
            <ecNumber evidence="19">4.2.1.136</ecNumber>
        </recommendedName>
        <alternativeName>
            <fullName evidence="19">ADP-dependent NAD(P)HX dehydratase</fullName>
        </alternativeName>
    </domain>
    <domain>
        <recommendedName>
            <fullName evidence="19">NAD(P)H-hydrate epimerase</fullName>
            <ecNumber evidence="19">5.1.99.6</ecNumber>
        </recommendedName>
    </domain>
</protein>
<evidence type="ECO:0000259" key="22">
    <source>
        <dbReference type="PROSITE" id="PS51385"/>
    </source>
</evidence>
<dbReference type="EC" id="4.2.1.136" evidence="19"/>
<dbReference type="Pfam" id="PF03853">
    <property type="entry name" value="YjeF_N"/>
    <property type="match status" value="1"/>
</dbReference>
<dbReference type="HAMAP" id="MF_01966">
    <property type="entry name" value="NADHX_epimerase"/>
    <property type="match status" value="1"/>
</dbReference>
<comment type="similarity">
    <text evidence="3 19">In the N-terminal section; belongs to the NnrE/AIBP family.</text>
</comment>
<dbReference type="GO" id="GO:0005524">
    <property type="term" value="F:ATP binding"/>
    <property type="evidence" value="ECO:0007669"/>
    <property type="project" value="UniProtKB-UniRule"/>
</dbReference>
<dbReference type="GO" id="GO:0052855">
    <property type="term" value="F:ADP-dependent NAD(P)H-hydrate dehydratase activity"/>
    <property type="evidence" value="ECO:0007669"/>
    <property type="project" value="UniProtKB-UniRule"/>
</dbReference>
<dbReference type="GO" id="GO:0046872">
    <property type="term" value="F:metal ion binding"/>
    <property type="evidence" value="ECO:0007669"/>
    <property type="project" value="UniProtKB-UniRule"/>
</dbReference>
<comment type="caution">
    <text evidence="17">Lacks conserved residue(s) required for the propagation of feature annotation.</text>
</comment>
<evidence type="ECO:0000256" key="19">
    <source>
        <dbReference type="PIRNR" id="PIRNR017184"/>
    </source>
</evidence>
<gene>
    <name evidence="18" type="primary">nnrE</name>
    <name evidence="17" type="synonym">nnrD</name>
    <name evidence="23" type="ORF">AX018_100431</name>
</gene>
<dbReference type="SUPFAM" id="SSF64153">
    <property type="entry name" value="YjeF N-terminal domain-like"/>
    <property type="match status" value="1"/>
</dbReference>
<proteinExistence type="inferred from homology"/>
<dbReference type="PANTHER" id="PTHR12592">
    <property type="entry name" value="ATP-DEPENDENT (S)-NAD(P)H-HYDRATE DEHYDRATASE FAMILY MEMBER"/>
    <property type="match status" value="1"/>
</dbReference>
<comment type="cofactor">
    <cofactor evidence="18 19">
        <name>K(+)</name>
        <dbReference type="ChEBI" id="CHEBI:29103"/>
    </cofactor>
    <text evidence="18 19">Binds 1 potassium ion per subunit.</text>
</comment>
<comment type="similarity">
    <text evidence="18">Belongs to the NnrE/AIBP family.</text>
</comment>
<comment type="caution">
    <text evidence="23">The sequence shown here is derived from an EMBL/GenBank/DDBJ whole genome shotgun (WGS) entry which is preliminary data.</text>
</comment>
<evidence type="ECO:0000256" key="3">
    <source>
        <dbReference type="ARBA" id="ARBA00006001"/>
    </source>
</evidence>
<dbReference type="GO" id="GO:0110051">
    <property type="term" value="P:metabolite repair"/>
    <property type="evidence" value="ECO:0007669"/>
    <property type="project" value="TreeGrafter"/>
</dbReference>
<name>A0A328ZH61_9BURK</name>
<dbReference type="AlphaFoldDB" id="A0A328ZH61"/>
<dbReference type="EMBL" id="QLTA01000004">
    <property type="protein sequence ID" value="RAR85578.1"/>
    <property type="molecule type" value="Genomic_DNA"/>
</dbReference>
<comment type="cofactor">
    <cofactor evidence="17">
        <name>Mg(2+)</name>
        <dbReference type="ChEBI" id="CHEBI:18420"/>
    </cofactor>
</comment>
<dbReference type="Gene3D" id="3.40.50.10260">
    <property type="entry name" value="YjeF N-terminal domain"/>
    <property type="match status" value="1"/>
</dbReference>
<comment type="function">
    <text evidence="17">Catalyzes the dehydration of the S-form of NAD(P)HX at the expense of ADP, which is converted to AMP. Together with NAD(P)HX epimerase, which catalyzes the epimerization of the S- and R-forms, the enzyme allows the repair of both epimers of NAD(P)HX, a damaged form of NAD(P)H that is a result of enzymatic or heat-dependent hydration.</text>
</comment>
<sequence length="523" mass="52463">MAGPGHRAFRPMHRITPDAPHALFDTAATRRIERAALEALPPGTLMERAGRAVARLALALAPHARRTWIACGAGNNGGDGLEAALHLHRQGRAVQVTWLGTLGKAPRDARRAWERAVAAGVPFTGGPPPGLGPGDLCIDALLGIGLAPRPGAGQPPDARLAALLAVLRESPAPLLCVDGPSGLLADTGQYLPGLEPSPTTTAPAARHTLALLTAKPGWFTGLGRDAAGTVWLDDLGVEADAHGETATARLAAPAQRPPRAHASHKGSHGDVAVVGGEAKSARGMGMTGAALLAASAALHGGAGRVMVALLEGDGDGLAVDPAQPECMLRRFEALPLGDATVVCGCGGGEAVRGVLPRVLAAAPRLVLDADGLNAVAADAALAAQLRARGHGGLPSVLTPHPLEAARLLGTTTAAVQADRLGAARRLAEHSGCTVVLKGSGSIVAAPDGAAWINPTGNARLATGGTGDVLAGLLGAYWAARGSAPQAGLEAALAACHAHGLAADRWPEGETLTASALARRLAPG</sequence>
<keyword evidence="5 18" id="KW-0479">Metal-binding</keyword>
<comment type="subunit">
    <text evidence="17">Homotetramer.</text>
</comment>
<evidence type="ECO:0000256" key="15">
    <source>
        <dbReference type="ARBA" id="ARBA00048238"/>
    </source>
</evidence>
<dbReference type="Pfam" id="PF01256">
    <property type="entry name" value="Carb_kinase"/>
    <property type="match status" value="1"/>
</dbReference>
<evidence type="ECO:0000256" key="1">
    <source>
        <dbReference type="ARBA" id="ARBA00000013"/>
    </source>
</evidence>
<dbReference type="Proteomes" id="UP000248856">
    <property type="component" value="Unassembled WGS sequence"/>
</dbReference>
<keyword evidence="10 17" id="KW-0520">NAD</keyword>
<dbReference type="HAMAP" id="MF_01965">
    <property type="entry name" value="NADHX_dehydratase"/>
    <property type="match status" value="1"/>
</dbReference>
<dbReference type="PROSITE" id="PS01050">
    <property type="entry name" value="YJEF_C_2"/>
    <property type="match status" value="1"/>
</dbReference>
<evidence type="ECO:0000313" key="24">
    <source>
        <dbReference type="Proteomes" id="UP000248856"/>
    </source>
</evidence>
<feature type="binding site" evidence="17">
    <location>
        <position position="466"/>
    </location>
    <ligand>
        <name>AMP</name>
        <dbReference type="ChEBI" id="CHEBI:456215"/>
    </ligand>
</feature>
<dbReference type="PROSITE" id="PS51385">
    <property type="entry name" value="YJEF_N"/>
    <property type="match status" value="1"/>
</dbReference>
<evidence type="ECO:0000256" key="16">
    <source>
        <dbReference type="ARBA" id="ARBA00049209"/>
    </source>
</evidence>
<keyword evidence="6 17" id="KW-0547">Nucleotide-binding</keyword>
<keyword evidence="8 17" id="KW-0521">NADP</keyword>
<evidence type="ECO:0000256" key="8">
    <source>
        <dbReference type="ARBA" id="ARBA00022857"/>
    </source>
</evidence>
<feature type="binding site" evidence="18">
    <location>
        <position position="139"/>
    </location>
    <ligand>
        <name>K(+)</name>
        <dbReference type="ChEBI" id="CHEBI:29103"/>
    </ligand>
</feature>
<feature type="binding site" evidence="18">
    <location>
        <begin position="75"/>
        <end position="79"/>
    </location>
    <ligand>
        <name>(6S)-NADPHX</name>
        <dbReference type="ChEBI" id="CHEBI:64076"/>
    </ligand>
</feature>
<dbReference type="InterPro" id="IPR004443">
    <property type="entry name" value="YjeF_N_dom"/>
</dbReference>
<feature type="binding site" evidence="18">
    <location>
        <position position="181"/>
    </location>
    <ligand>
        <name>K(+)</name>
        <dbReference type="ChEBI" id="CHEBI:29103"/>
    </ligand>
</feature>
<comment type="function">
    <text evidence="14 19">Bifunctional enzyme that catalyzes the epimerization of the S- and R-forms of NAD(P)HX and the dehydration of the S-form of NAD(P)HX at the expense of ADP, which is converted to AMP. This allows the repair of both epimers of NAD(P)HX, a damaged form of NAD(P)H that is a result of enzymatic or heat-dependent hydration.</text>
</comment>
<keyword evidence="13" id="KW-0511">Multifunctional enzyme</keyword>
<dbReference type="InterPro" id="IPR030677">
    <property type="entry name" value="Nnr"/>
</dbReference>
<dbReference type="CDD" id="cd01171">
    <property type="entry name" value="YXKO-related"/>
    <property type="match status" value="1"/>
</dbReference>
<keyword evidence="9 18" id="KW-0630">Potassium</keyword>
<keyword evidence="12 17" id="KW-0456">Lyase</keyword>
<accession>A0A328ZH61</accession>
<evidence type="ECO:0000256" key="14">
    <source>
        <dbReference type="ARBA" id="ARBA00025153"/>
    </source>
</evidence>